<dbReference type="RefSeq" id="WP_080807850.1">
    <property type="nucleotide sequence ID" value="NZ_LT828558.1"/>
</dbReference>
<keyword evidence="3" id="KW-1185">Reference proteome</keyword>
<dbReference type="AlphaFoldDB" id="A0A1W1HCJ8"/>
<evidence type="ECO:0000313" key="3">
    <source>
        <dbReference type="Proteomes" id="UP000191931"/>
    </source>
</evidence>
<name>A0A1W1HCJ8_9BACT</name>
<protein>
    <recommendedName>
        <fullName evidence="1">DUF8198 domain-containing protein</fullName>
    </recommendedName>
</protein>
<evidence type="ECO:0000313" key="2">
    <source>
        <dbReference type="EMBL" id="SLM30207.1"/>
    </source>
</evidence>
<sequence length="247" mass="29059">MKPGYDADSDVDMVIKSAYDNMHNHATVDDLIPEEGTMENGELFQTLKRGLQNFQSKRLNKTYEDIKNDPEYDLMGDFFFNRLYAPEDFTFRDEGMKKLHRALDGKVYAGMVSAVSKVIELHDLTDQLDNLMVQRMIDKGIGADITMEQYQMIYRSLDNYDQRIYQIDLSTHVTRLFHALSRKWIVALSLKTVKKAAFFFKVKPVVDFIYQGYDAFRHIKNIDYFVNTIHEREISWHNEIWNKADLL</sequence>
<dbReference type="InterPro" id="IPR058511">
    <property type="entry name" value="DUF8198"/>
</dbReference>
<dbReference type="EMBL" id="FWEV01000129">
    <property type="protein sequence ID" value="SLM30207.1"/>
    <property type="molecule type" value="Genomic_DNA"/>
</dbReference>
<dbReference type="STRING" id="1246637.MTBBW1_2140002"/>
<organism evidence="2 3">
    <name type="scientific">Desulfamplus magnetovallimortis</name>
    <dbReference type="NCBI Taxonomy" id="1246637"/>
    <lineage>
        <taxon>Bacteria</taxon>
        <taxon>Pseudomonadati</taxon>
        <taxon>Thermodesulfobacteriota</taxon>
        <taxon>Desulfobacteria</taxon>
        <taxon>Desulfobacterales</taxon>
        <taxon>Desulfobacteraceae</taxon>
        <taxon>Desulfamplus</taxon>
    </lineage>
</organism>
<proteinExistence type="predicted"/>
<dbReference type="InterPro" id="IPR058063">
    <property type="entry name" value="FFLEE_fam"/>
</dbReference>
<dbReference type="Pfam" id="PF26621">
    <property type="entry name" value="DUF8198"/>
    <property type="match status" value="1"/>
</dbReference>
<accession>A0A1W1HCJ8</accession>
<feature type="domain" description="DUF8198" evidence="1">
    <location>
        <begin position="49"/>
        <end position="243"/>
    </location>
</feature>
<dbReference type="NCBIfam" id="NF047641">
    <property type="entry name" value="FFLEE_fam"/>
    <property type="match status" value="1"/>
</dbReference>
<reference evidence="2 3" key="1">
    <citation type="submission" date="2017-03" db="EMBL/GenBank/DDBJ databases">
        <authorList>
            <person name="Afonso C.L."/>
            <person name="Miller P.J."/>
            <person name="Scott M.A."/>
            <person name="Spackman E."/>
            <person name="Goraichik I."/>
            <person name="Dimitrov K.M."/>
            <person name="Suarez D.L."/>
            <person name="Swayne D.E."/>
        </authorList>
    </citation>
    <scope>NUCLEOTIDE SEQUENCE [LARGE SCALE GENOMIC DNA]</scope>
    <source>
        <strain evidence="2">PRJEB14757</strain>
    </source>
</reference>
<evidence type="ECO:0000259" key="1">
    <source>
        <dbReference type="Pfam" id="PF26621"/>
    </source>
</evidence>
<gene>
    <name evidence="2" type="ORF">MTBBW1_2140002</name>
</gene>
<dbReference type="Proteomes" id="UP000191931">
    <property type="component" value="Unassembled WGS sequence"/>
</dbReference>